<accession>W1WEJ2</accession>
<dbReference type="AlphaFoldDB" id="W1WEJ2"/>
<proteinExistence type="predicted"/>
<gene>
    <name evidence="1" type="ORF">Q604_UNBc4C00075G0001</name>
</gene>
<comment type="caution">
    <text evidence="1">The sequence shown here is derived from an EMBL/GenBank/DDBJ whole genome shotgun (WGS) entry which is preliminary data.</text>
</comment>
<evidence type="ECO:0000313" key="1">
    <source>
        <dbReference type="EMBL" id="ETJ16291.1"/>
    </source>
</evidence>
<dbReference type="EMBL" id="AZMM01018856">
    <property type="protein sequence ID" value="ETJ16291.1"/>
    <property type="molecule type" value="Genomic_DNA"/>
</dbReference>
<sequence length="48" mass="5753">MITEIITSIFNSILKQEEIYLNNNIEQLSEFRKDIILKWKPIKIICQS</sequence>
<name>W1WEJ2_9ZZZZ</name>
<organism evidence="1">
    <name type="scientific">human gut metagenome</name>
    <dbReference type="NCBI Taxonomy" id="408170"/>
    <lineage>
        <taxon>unclassified sequences</taxon>
        <taxon>metagenomes</taxon>
        <taxon>organismal metagenomes</taxon>
    </lineage>
</organism>
<reference evidence="1" key="1">
    <citation type="submission" date="2013-12" db="EMBL/GenBank/DDBJ databases">
        <title>A Varibaculum cambriense genome reconstructed from a premature infant gut community with otherwise low bacterial novelty that shifts toward anaerobic metabolism during the third week of life.</title>
        <authorList>
            <person name="Brown C.T."/>
            <person name="Sharon I."/>
            <person name="Thomas B.C."/>
            <person name="Castelle C.J."/>
            <person name="Morowitz M.J."/>
            <person name="Banfield J.F."/>
        </authorList>
    </citation>
    <scope>NUCLEOTIDE SEQUENCE</scope>
</reference>
<protein>
    <submittedName>
        <fullName evidence="1">Uncharacterized protein</fullName>
    </submittedName>
</protein>